<dbReference type="Pfam" id="PF21265">
    <property type="entry name" value="SBB_T7"/>
    <property type="match status" value="1"/>
</dbReference>
<keyword evidence="1" id="KW-1194">Viral DNA replication</keyword>
<dbReference type="RefSeq" id="YP_009801077.1">
    <property type="nucleotide sequence ID" value="NC_047963.1"/>
</dbReference>
<evidence type="ECO:0000256" key="1">
    <source>
        <dbReference type="HAMAP-Rule" id="MF_04153"/>
    </source>
</evidence>
<dbReference type="KEGG" id="vg:54991585"/>
<keyword evidence="1" id="KW-0235">DNA replication</keyword>
<comment type="subunit">
    <text evidence="1">Homodimer. Interacts (via C-terminus) with the viral DNA polymerase. Interacts with the viral helicase/primase. Part of the replicase complex that includes the DNA polymerase, the primase/helicase and the single-stranded DNA binding protein.</text>
</comment>
<sequence length="234" mass="25405">MATFNRPVVLTSGLGITEPYSYLTKPDYGNEAKGFGNPRGIFRVSLTLPTAAKRTQAMIDEIVKCHEEHYAEKLADYEANPPTVQRGKKPLLPYEGDLPFIDNGDGTTTFKFSSYASFQDKKTQETVKRTMLLVDSIGKRIANAPAFIGGGSEIKVKYKLMPYTWNPTVGASVKLQLESVMVVQLAEGGDAGGNGGWGADDAEEGGYQASNQRDDSDDGQQDQQGSAEDEDGDF</sequence>
<dbReference type="Gene3D" id="2.40.50.140">
    <property type="entry name" value="Nucleic acid-binding proteins"/>
    <property type="match status" value="1"/>
</dbReference>
<keyword evidence="1 4" id="KW-0238">DNA-binding</keyword>
<dbReference type="InterPro" id="IPR012340">
    <property type="entry name" value="NA-bd_OB-fold"/>
</dbReference>
<keyword evidence="1" id="KW-0234">DNA repair</keyword>
<evidence type="ECO:0000259" key="3">
    <source>
        <dbReference type="Pfam" id="PF21265"/>
    </source>
</evidence>
<dbReference type="GO" id="GO:0006310">
    <property type="term" value="P:DNA recombination"/>
    <property type="evidence" value="ECO:0007669"/>
    <property type="project" value="UniProtKB-UniRule"/>
</dbReference>
<dbReference type="Proteomes" id="UP000246166">
    <property type="component" value="Segment"/>
</dbReference>
<dbReference type="GO" id="GO:0003697">
    <property type="term" value="F:single-stranded DNA binding"/>
    <property type="evidence" value="ECO:0007669"/>
    <property type="project" value="UniProtKB-UniRule"/>
</dbReference>
<evidence type="ECO:0000256" key="2">
    <source>
        <dbReference type="SAM" id="MobiDB-lite"/>
    </source>
</evidence>
<name>A0A2S1GT19_9CAUD</name>
<dbReference type="SUPFAM" id="SSF50249">
    <property type="entry name" value="Nucleic acid-binding proteins"/>
    <property type="match status" value="1"/>
</dbReference>
<protein>
    <recommendedName>
        <fullName evidence="1">Single-stranded DNA-binding protein</fullName>
        <shortName evidence="1">SSB protein</shortName>
    </recommendedName>
    <alternativeName>
        <fullName evidence="1">Helix-destabilizing protein</fullName>
    </alternativeName>
</protein>
<dbReference type="PIRSF" id="PIRSF004311">
    <property type="entry name" value="Helix_destablz_SSB_T7"/>
    <property type="match status" value="1"/>
</dbReference>
<evidence type="ECO:0000313" key="5">
    <source>
        <dbReference type="Proteomes" id="UP000246166"/>
    </source>
</evidence>
<dbReference type="EMBL" id="MH059637">
    <property type="protein sequence ID" value="AWD92496.1"/>
    <property type="molecule type" value="Genomic_DNA"/>
</dbReference>
<comment type="domain">
    <text evidence="1">The acidic C-terminus is involved in modulating the ssDNA binding properties. It is also required for dimer formation and for interactions with the viral DNA polymerase and the helicase.</text>
</comment>
<accession>A0A2S1GT19</accession>
<dbReference type="GeneID" id="54991585"/>
<keyword evidence="1" id="KW-0233">DNA recombination</keyword>
<dbReference type="HAMAP" id="MF_04153">
    <property type="entry name" value="SSB_T7"/>
    <property type="match status" value="1"/>
</dbReference>
<organism evidence="4 5">
    <name type="scientific">Pectobacterium phage Jarilo</name>
    <dbReference type="NCBI Taxonomy" id="2163634"/>
    <lineage>
        <taxon>Viruses</taxon>
        <taxon>Duplodnaviria</taxon>
        <taxon>Heunggongvirae</taxon>
        <taxon>Uroviricota</taxon>
        <taxon>Caudoviricetes</taxon>
        <taxon>Autographivirales</taxon>
        <taxon>Autotranscriptaviridae</taxon>
        <taxon>Studiervirinae</taxon>
        <taxon>Jarilovirus</taxon>
        <taxon>Jarilovirus jarilo</taxon>
    </lineage>
</organism>
<dbReference type="GO" id="GO:0039693">
    <property type="term" value="P:viral DNA genome replication"/>
    <property type="evidence" value="ECO:0007669"/>
    <property type="project" value="UniProtKB-UniRule"/>
</dbReference>
<dbReference type="InterPro" id="IPR016411">
    <property type="entry name" value="SSB_T7"/>
</dbReference>
<keyword evidence="5" id="KW-1185">Reference proteome</keyword>
<reference evidence="5" key="1">
    <citation type="submission" date="2018-03" db="EMBL/GenBank/DDBJ databases">
        <title>Phage therapy in agriculture - a green tech approach to combat plant pathogenic bacteria.</title>
        <authorList>
            <person name="Carstens A.B."/>
            <person name="Djurhuus A.M."/>
            <person name="Hansen L.H."/>
        </authorList>
    </citation>
    <scope>NUCLEOTIDE SEQUENCE [LARGE SCALE GENOMIC DNA]</scope>
</reference>
<comment type="similarity">
    <text evidence="1">Belongs to the Teseptimavirus single-stranded DNA-binding protein family.</text>
</comment>
<evidence type="ECO:0000313" key="4">
    <source>
        <dbReference type="EMBL" id="AWD92496.1"/>
    </source>
</evidence>
<feature type="region of interest" description="Disordered" evidence="2">
    <location>
        <begin position="190"/>
        <end position="234"/>
    </location>
</feature>
<feature type="domain" description="Single-stranded DNA-binding protein BPT7" evidence="3">
    <location>
        <begin position="15"/>
        <end position="185"/>
    </location>
</feature>
<dbReference type="InterPro" id="IPR049476">
    <property type="entry name" value="SBB_BPT7"/>
</dbReference>
<keyword evidence="1" id="KW-0227">DNA damage</keyword>
<dbReference type="GO" id="GO:0006281">
    <property type="term" value="P:DNA repair"/>
    <property type="evidence" value="ECO:0007669"/>
    <property type="project" value="UniProtKB-UniRule"/>
</dbReference>
<proteinExistence type="inferred from homology"/>
<comment type="function">
    <text evidence="1">Single-stranded DNA-binding protein that participates in viral DNA replication, formation of concatemers, recombination and repair of double-stranded breaks. Coats the lagging-strand ssDNA as the replication fork advances and stimulates the activities of viral DNA polymerase and primase/helicase. Coordinates simultaneous synthesis of leading- and lagging-strands. Together with DNA primase/helicase, promotes pairing of two homologous DNA molecules containing complementary single-stranded regions and mediates homologous DNA strand exchange. Promotes also the formation of joint molecules. Disrupts loops, hairpins and other secondary structures present on ssDNA to reduce and eliminate pausing of viral DNA polymerase at specific sites during elongation.</text>
</comment>